<gene>
    <name evidence="2" type="ORF">M0638_19690</name>
</gene>
<dbReference type="AlphaFoldDB" id="A0A9X1YDA4"/>
<feature type="transmembrane region" description="Helical" evidence="1">
    <location>
        <begin position="70"/>
        <end position="88"/>
    </location>
</feature>
<sequence length="104" mass="10999">MLIEAVVDFLGLLIGVSADPFLIIVAAATGWKARSYPWAVTAGLFAGLGIHILNAALLSEHSGSLHLFLLPPRLMGGVLLACLSHAAMRLMKRPRNVITSAKSP</sequence>
<evidence type="ECO:0000313" key="3">
    <source>
        <dbReference type="Proteomes" id="UP001139516"/>
    </source>
</evidence>
<dbReference type="Proteomes" id="UP001139516">
    <property type="component" value="Unassembled WGS sequence"/>
</dbReference>
<proteinExistence type="predicted"/>
<keyword evidence="1" id="KW-0812">Transmembrane</keyword>
<reference evidence="2" key="1">
    <citation type="submission" date="2022-04" db="EMBL/GenBank/DDBJ databases">
        <title>Roseomonas acroporae sp. nov., isolated from coral Acropora digitifera.</title>
        <authorList>
            <person name="Sun H."/>
        </authorList>
    </citation>
    <scope>NUCLEOTIDE SEQUENCE</scope>
    <source>
        <strain evidence="2">NAR14</strain>
    </source>
</reference>
<accession>A0A9X1YDA4</accession>
<keyword evidence="1" id="KW-1133">Transmembrane helix</keyword>
<protein>
    <submittedName>
        <fullName evidence="2">Uncharacterized protein</fullName>
    </submittedName>
</protein>
<comment type="caution">
    <text evidence="2">The sequence shown here is derived from an EMBL/GenBank/DDBJ whole genome shotgun (WGS) entry which is preliminary data.</text>
</comment>
<evidence type="ECO:0000313" key="2">
    <source>
        <dbReference type="EMBL" id="MCK8786602.1"/>
    </source>
</evidence>
<feature type="transmembrane region" description="Helical" evidence="1">
    <location>
        <begin position="38"/>
        <end position="58"/>
    </location>
</feature>
<dbReference type="RefSeq" id="WP_248668717.1">
    <property type="nucleotide sequence ID" value="NZ_JALPRX010000091.1"/>
</dbReference>
<name>A0A9X1YDA4_9PROT</name>
<organism evidence="2 3">
    <name type="scientific">Roseomonas acroporae</name>
    <dbReference type="NCBI Taxonomy" id="2937791"/>
    <lineage>
        <taxon>Bacteria</taxon>
        <taxon>Pseudomonadati</taxon>
        <taxon>Pseudomonadota</taxon>
        <taxon>Alphaproteobacteria</taxon>
        <taxon>Acetobacterales</taxon>
        <taxon>Roseomonadaceae</taxon>
        <taxon>Roseomonas</taxon>
    </lineage>
</organism>
<dbReference type="EMBL" id="JALPRX010000091">
    <property type="protein sequence ID" value="MCK8786602.1"/>
    <property type="molecule type" value="Genomic_DNA"/>
</dbReference>
<evidence type="ECO:0000256" key="1">
    <source>
        <dbReference type="SAM" id="Phobius"/>
    </source>
</evidence>
<keyword evidence="1" id="KW-0472">Membrane</keyword>
<keyword evidence="3" id="KW-1185">Reference proteome</keyword>
<feature type="transmembrane region" description="Helical" evidence="1">
    <location>
        <begin position="12"/>
        <end position="31"/>
    </location>
</feature>